<protein>
    <submittedName>
        <fullName evidence="1">Uncharacterized protein</fullName>
    </submittedName>
</protein>
<dbReference type="PATRIC" id="fig|1434110.4.peg.2239"/>
<dbReference type="AlphaFoldDB" id="A0A0E3WVR1"/>
<dbReference type="GeneID" id="24830986"/>
<dbReference type="KEGG" id="mhor:MSHOH_1767"/>
<reference evidence="1 2" key="1">
    <citation type="submission" date="2014-07" db="EMBL/GenBank/DDBJ databases">
        <title>Methanogenic archaea and the global carbon cycle.</title>
        <authorList>
            <person name="Henriksen J.R."/>
            <person name="Luke J."/>
            <person name="Reinhart S."/>
            <person name="Benedict M.N."/>
            <person name="Youngblut N.D."/>
            <person name="Metcalf M.E."/>
            <person name="Whitaker R.J."/>
            <person name="Metcalf W.W."/>
        </authorList>
    </citation>
    <scope>NUCLEOTIDE SEQUENCE [LARGE SCALE GENOMIC DNA]</scope>
    <source>
        <strain evidence="1 2">HB-1</strain>
    </source>
</reference>
<name>A0A0E3WVR1_9EURY</name>
<proteinExistence type="predicted"/>
<evidence type="ECO:0000313" key="1">
    <source>
        <dbReference type="EMBL" id="AKB78250.1"/>
    </source>
</evidence>
<organism evidence="1 2">
    <name type="scientific">Methanosarcina horonobensis HB-1 = JCM 15518</name>
    <dbReference type="NCBI Taxonomy" id="1434110"/>
    <lineage>
        <taxon>Archaea</taxon>
        <taxon>Methanobacteriati</taxon>
        <taxon>Methanobacteriota</taxon>
        <taxon>Stenosarchaea group</taxon>
        <taxon>Methanomicrobia</taxon>
        <taxon>Methanosarcinales</taxon>
        <taxon>Methanosarcinaceae</taxon>
        <taxon>Methanosarcina</taxon>
    </lineage>
</organism>
<evidence type="ECO:0000313" key="2">
    <source>
        <dbReference type="Proteomes" id="UP000033101"/>
    </source>
</evidence>
<dbReference type="EMBL" id="CP009516">
    <property type="protein sequence ID" value="AKB78250.1"/>
    <property type="molecule type" value="Genomic_DNA"/>
</dbReference>
<sequence length="83" mass="9665">MLDANKFDEKANSIYEAHKEEWEKLYDKKIIAIDIDANDFASVGDSLRDVGLEARKKRPGHRFFVRRVGKNPVALRIRNRNHA</sequence>
<dbReference type="HOGENOM" id="CLU_2534641_0_0_2"/>
<dbReference type="RefSeq" id="WP_048139161.1">
    <property type="nucleotide sequence ID" value="NZ_CP009516.1"/>
</dbReference>
<keyword evidence="2" id="KW-1185">Reference proteome</keyword>
<dbReference type="Proteomes" id="UP000033101">
    <property type="component" value="Chromosome"/>
</dbReference>
<dbReference type="OrthoDB" id="136645at2157"/>
<gene>
    <name evidence="1" type="ORF">MSHOH_1767</name>
</gene>
<accession>A0A0E3WVR1</accession>